<organism evidence="5 6">
    <name type="scientific">Pseudaminobacter soli</name>
    <name type="common">ex Li et al. 2025</name>
    <dbReference type="NCBI Taxonomy" id="1295366"/>
    <lineage>
        <taxon>Bacteria</taxon>
        <taxon>Pseudomonadati</taxon>
        <taxon>Pseudomonadota</taxon>
        <taxon>Alphaproteobacteria</taxon>
        <taxon>Hyphomicrobiales</taxon>
        <taxon>Phyllobacteriaceae</taxon>
        <taxon>Pseudaminobacter</taxon>
    </lineage>
</organism>
<dbReference type="InterPro" id="IPR018060">
    <property type="entry name" value="HTH_AraC"/>
</dbReference>
<dbReference type="SMART" id="SM00342">
    <property type="entry name" value="HTH_ARAC"/>
    <property type="match status" value="1"/>
</dbReference>
<dbReference type="CDD" id="cd03137">
    <property type="entry name" value="GATase1_AraC_1"/>
    <property type="match status" value="1"/>
</dbReference>
<dbReference type="PANTHER" id="PTHR43130">
    <property type="entry name" value="ARAC-FAMILY TRANSCRIPTIONAL REGULATOR"/>
    <property type="match status" value="1"/>
</dbReference>
<keyword evidence="2" id="KW-0238">DNA-binding</keyword>
<proteinExistence type="predicted"/>
<dbReference type="AlphaFoldDB" id="A0A2P7SCX0"/>
<dbReference type="Gene3D" id="3.40.50.880">
    <property type="match status" value="1"/>
</dbReference>
<dbReference type="InterPro" id="IPR029062">
    <property type="entry name" value="Class_I_gatase-like"/>
</dbReference>
<name>A0A2P7SCX0_9HYPH</name>
<dbReference type="GO" id="GO:0003700">
    <property type="term" value="F:DNA-binding transcription factor activity"/>
    <property type="evidence" value="ECO:0007669"/>
    <property type="project" value="InterPro"/>
</dbReference>
<dbReference type="Gene3D" id="1.10.10.60">
    <property type="entry name" value="Homeodomain-like"/>
    <property type="match status" value="2"/>
</dbReference>
<dbReference type="SUPFAM" id="SSF52317">
    <property type="entry name" value="Class I glutamine amidotransferase-like"/>
    <property type="match status" value="1"/>
</dbReference>
<evidence type="ECO:0000256" key="3">
    <source>
        <dbReference type="ARBA" id="ARBA00023163"/>
    </source>
</evidence>
<evidence type="ECO:0000313" key="5">
    <source>
        <dbReference type="EMBL" id="PSJ60161.1"/>
    </source>
</evidence>
<dbReference type="InterPro" id="IPR009057">
    <property type="entry name" value="Homeodomain-like_sf"/>
</dbReference>
<keyword evidence="1" id="KW-0805">Transcription regulation</keyword>
<sequence length="331" mass="35400">MQGPVRNVRRIVVIGYDGVQALDVVGPMEVFAMANLHMSQHMPHYEVVLASPAGGSMSCSSAGGIRLGDAVALDDLPDEVDTIIVAGGNEEGLRGVIFETDLIKWLKSRAAATRRLASVCTGAFVLAAGAFLDGKRATTHWNSIALLKELRPQIEVEPDAIFVAEPPVFTSAGITAGIDLCLALVEADCGAQTALSVARQMVLFMRRPGGQSQFSPGLAIQVKATPRLRKLLNEIVEDPTGDLSGRALAARSGMSERTFSRSFHKETGTTPAQFVEAARVERAKTLLETSDWPLARIAAHSGFGSLHALHRAFQKRLGITPGSYRDRFGIG</sequence>
<evidence type="ECO:0000256" key="1">
    <source>
        <dbReference type="ARBA" id="ARBA00023015"/>
    </source>
</evidence>
<evidence type="ECO:0000313" key="6">
    <source>
        <dbReference type="Proteomes" id="UP000240653"/>
    </source>
</evidence>
<dbReference type="Proteomes" id="UP000240653">
    <property type="component" value="Unassembled WGS sequence"/>
</dbReference>
<comment type="caution">
    <text evidence="5">The sequence shown here is derived from an EMBL/GenBank/DDBJ whole genome shotgun (WGS) entry which is preliminary data.</text>
</comment>
<keyword evidence="3" id="KW-0804">Transcription</keyword>
<accession>A0A2P7SCX0</accession>
<feature type="domain" description="HTH araC/xylS-type" evidence="4">
    <location>
        <begin position="226"/>
        <end position="327"/>
    </location>
</feature>
<reference evidence="5 6" key="1">
    <citation type="submission" date="2018-03" db="EMBL/GenBank/DDBJ databases">
        <title>The draft genome of Mesorhizobium soli JCM 19897.</title>
        <authorList>
            <person name="Li L."/>
            <person name="Liu L."/>
            <person name="Liang L."/>
            <person name="Wang T."/>
            <person name="Zhang X."/>
        </authorList>
    </citation>
    <scope>NUCLEOTIDE SEQUENCE [LARGE SCALE GENOMIC DNA]</scope>
    <source>
        <strain evidence="5 6">JCM 19897</strain>
    </source>
</reference>
<dbReference type="SUPFAM" id="SSF46689">
    <property type="entry name" value="Homeodomain-like"/>
    <property type="match status" value="2"/>
</dbReference>
<dbReference type="InterPro" id="IPR002818">
    <property type="entry name" value="DJ-1/PfpI"/>
</dbReference>
<dbReference type="OrthoDB" id="9793422at2"/>
<dbReference type="PANTHER" id="PTHR43130:SF3">
    <property type="entry name" value="HTH-TYPE TRANSCRIPTIONAL REGULATOR RV1931C"/>
    <property type="match status" value="1"/>
</dbReference>
<gene>
    <name evidence="5" type="ORF">C7I85_13330</name>
</gene>
<dbReference type="GO" id="GO:0043565">
    <property type="term" value="F:sequence-specific DNA binding"/>
    <property type="evidence" value="ECO:0007669"/>
    <property type="project" value="InterPro"/>
</dbReference>
<keyword evidence="6" id="KW-1185">Reference proteome</keyword>
<protein>
    <submittedName>
        <fullName evidence="5">AraC family transcriptional regulator</fullName>
    </submittedName>
</protein>
<dbReference type="PROSITE" id="PS00041">
    <property type="entry name" value="HTH_ARAC_FAMILY_1"/>
    <property type="match status" value="1"/>
</dbReference>
<dbReference type="PROSITE" id="PS01124">
    <property type="entry name" value="HTH_ARAC_FAMILY_2"/>
    <property type="match status" value="1"/>
</dbReference>
<dbReference type="InterPro" id="IPR018062">
    <property type="entry name" value="HTH_AraC-typ_CS"/>
</dbReference>
<evidence type="ECO:0000259" key="4">
    <source>
        <dbReference type="PROSITE" id="PS01124"/>
    </source>
</evidence>
<dbReference type="Pfam" id="PF12833">
    <property type="entry name" value="HTH_18"/>
    <property type="match status" value="1"/>
</dbReference>
<evidence type="ECO:0000256" key="2">
    <source>
        <dbReference type="ARBA" id="ARBA00023125"/>
    </source>
</evidence>
<dbReference type="Pfam" id="PF01965">
    <property type="entry name" value="DJ-1_PfpI"/>
    <property type="match status" value="1"/>
</dbReference>
<dbReference type="EMBL" id="PXYL01000006">
    <property type="protein sequence ID" value="PSJ60161.1"/>
    <property type="molecule type" value="Genomic_DNA"/>
</dbReference>
<dbReference type="InterPro" id="IPR052158">
    <property type="entry name" value="INH-QAR"/>
</dbReference>